<reference evidence="5" key="1">
    <citation type="journal article" date="2019" name="Int. J. Syst. Evol. Microbiol.">
        <title>The Global Catalogue of Microorganisms (GCM) 10K type strain sequencing project: providing services to taxonomists for standard genome sequencing and annotation.</title>
        <authorList>
            <consortium name="The Broad Institute Genomics Platform"/>
            <consortium name="The Broad Institute Genome Sequencing Center for Infectious Disease"/>
            <person name="Wu L."/>
            <person name="Ma J."/>
        </authorList>
    </citation>
    <scope>NUCLEOTIDE SEQUENCE [LARGE SCALE GENOMIC DNA]</scope>
    <source>
        <strain evidence="5">CGMCC 4.1434</strain>
    </source>
</reference>
<proteinExistence type="predicted"/>
<name>A0ABW0TFZ1_9BACL</name>
<dbReference type="InterPro" id="IPR045851">
    <property type="entry name" value="AMP-bd_C_sf"/>
</dbReference>
<evidence type="ECO:0000313" key="5">
    <source>
        <dbReference type="Proteomes" id="UP001596109"/>
    </source>
</evidence>
<organism evidence="4 5">
    <name type="scientific">Sporosarcina soli</name>
    <dbReference type="NCBI Taxonomy" id="334736"/>
    <lineage>
        <taxon>Bacteria</taxon>
        <taxon>Bacillati</taxon>
        <taxon>Bacillota</taxon>
        <taxon>Bacilli</taxon>
        <taxon>Bacillales</taxon>
        <taxon>Caryophanaceae</taxon>
        <taxon>Sporosarcina</taxon>
    </lineage>
</organism>
<dbReference type="EMBL" id="JBHSNO010000001">
    <property type="protein sequence ID" value="MFC5587459.1"/>
    <property type="molecule type" value="Genomic_DNA"/>
</dbReference>
<dbReference type="InterPro" id="IPR050237">
    <property type="entry name" value="ATP-dep_AMP-bd_enzyme"/>
</dbReference>
<dbReference type="InterPro" id="IPR000873">
    <property type="entry name" value="AMP-dep_synth/lig_dom"/>
</dbReference>
<dbReference type="Pfam" id="PF00501">
    <property type="entry name" value="AMP-binding"/>
    <property type="match status" value="1"/>
</dbReference>
<evidence type="ECO:0000313" key="4">
    <source>
        <dbReference type="EMBL" id="MFC5587459.1"/>
    </source>
</evidence>
<evidence type="ECO:0000259" key="3">
    <source>
        <dbReference type="Pfam" id="PF13193"/>
    </source>
</evidence>
<keyword evidence="5" id="KW-1185">Reference proteome</keyword>
<dbReference type="InterPro" id="IPR042099">
    <property type="entry name" value="ANL_N_sf"/>
</dbReference>
<dbReference type="PANTHER" id="PTHR43767:SF1">
    <property type="entry name" value="NONRIBOSOMAL PEPTIDE SYNTHASE PES1 (EUROFUNG)-RELATED"/>
    <property type="match status" value="1"/>
</dbReference>
<sequence length="248" mass="28134">MKEDDLTCLKICSSGTAPLPVEVLRDFEEKSGAMILENFGMTEALVTHRNPFSDKRRVGSIGIPVPNMDSKIVDTENGTEEMPSGTPRELIMKGPQIMKGYWKNEEETKRTLRNGWLYTGDIAMMDEQGYFYIVGRKKDLIIASGFNIYPIEVEEVLYQHPAIAEACMFGIPDAYRGESVKAALVLKKGYSASEEEMIRWCKERLATYKVPRVIEFRQALPKTAVGKLLRSKLVEEEPEKQDSQHSLF</sequence>
<feature type="region of interest" description="Disordered" evidence="1">
    <location>
        <begin position="69"/>
        <end position="89"/>
    </location>
</feature>
<dbReference type="InterPro" id="IPR025110">
    <property type="entry name" value="AMP-bd_C"/>
</dbReference>
<dbReference type="PANTHER" id="PTHR43767">
    <property type="entry name" value="LONG-CHAIN-FATTY-ACID--COA LIGASE"/>
    <property type="match status" value="1"/>
</dbReference>
<dbReference type="Gene3D" id="3.30.300.30">
    <property type="match status" value="1"/>
</dbReference>
<dbReference type="RefSeq" id="WP_381429487.1">
    <property type="nucleotide sequence ID" value="NZ_JBHSNO010000001.1"/>
</dbReference>
<dbReference type="Proteomes" id="UP001596109">
    <property type="component" value="Unassembled WGS sequence"/>
</dbReference>
<feature type="domain" description="AMP-dependent synthetase/ligase" evidence="2">
    <location>
        <begin position="3"/>
        <end position="102"/>
    </location>
</feature>
<dbReference type="Pfam" id="PF13193">
    <property type="entry name" value="AMP-binding_C"/>
    <property type="match status" value="1"/>
</dbReference>
<dbReference type="Gene3D" id="3.40.50.12780">
    <property type="entry name" value="N-terminal domain of ligase-like"/>
    <property type="match status" value="1"/>
</dbReference>
<protein>
    <submittedName>
        <fullName evidence="4">AMP-binding protein</fullName>
    </submittedName>
</protein>
<accession>A0ABW0TFZ1</accession>
<evidence type="ECO:0000256" key="1">
    <source>
        <dbReference type="SAM" id="MobiDB-lite"/>
    </source>
</evidence>
<evidence type="ECO:0000259" key="2">
    <source>
        <dbReference type="Pfam" id="PF00501"/>
    </source>
</evidence>
<gene>
    <name evidence="4" type="ORF">ACFPRA_00870</name>
</gene>
<feature type="domain" description="AMP-binding enzyme C-terminal" evidence="3">
    <location>
        <begin position="152"/>
        <end position="227"/>
    </location>
</feature>
<comment type="caution">
    <text evidence="4">The sequence shown here is derived from an EMBL/GenBank/DDBJ whole genome shotgun (WGS) entry which is preliminary data.</text>
</comment>
<dbReference type="SUPFAM" id="SSF56801">
    <property type="entry name" value="Acetyl-CoA synthetase-like"/>
    <property type="match status" value="1"/>
</dbReference>